<keyword evidence="2" id="KW-1185">Reference proteome</keyword>
<sequence length="124" mass="13393">MHHRDLIDPGMSPAGRRRLPAAPPMRAYGAASRALSRRHLACIEASMKIRKMKGRAIAFAAIVLMSAAGTVAAIPAPGTCTAANQGQRVTERAHDGSSRIYLCDEGVWQTYAICDRYGRCIIVI</sequence>
<accession>A0ABU8D0K2</accession>
<reference evidence="1 2" key="1">
    <citation type="submission" date="2024-02" db="EMBL/GenBank/DDBJ databases">
        <title>Lysobacter Genome Sequencing and Mining.</title>
        <authorList>
            <person name="Bierman J."/>
            <person name="Walker M.C."/>
        </authorList>
    </citation>
    <scope>NUCLEOTIDE SEQUENCE [LARGE SCALE GENOMIC DNA]</scope>
    <source>
        <strain evidence="1 2">PB6250</strain>
    </source>
</reference>
<name>A0ABU8D0K2_9GAMM</name>
<dbReference type="Proteomes" id="UP001387215">
    <property type="component" value="Unassembled WGS sequence"/>
</dbReference>
<dbReference type="RefSeq" id="WP_336131449.1">
    <property type="nucleotide sequence ID" value="NZ_JBANDL010000002.1"/>
</dbReference>
<protein>
    <submittedName>
        <fullName evidence="1">Uncharacterized protein</fullName>
    </submittedName>
</protein>
<evidence type="ECO:0000313" key="2">
    <source>
        <dbReference type="Proteomes" id="UP001387215"/>
    </source>
</evidence>
<comment type="caution">
    <text evidence="1">The sequence shown here is derived from an EMBL/GenBank/DDBJ whole genome shotgun (WGS) entry which is preliminary data.</text>
</comment>
<proteinExistence type="predicted"/>
<dbReference type="EMBL" id="JBANDL010000002">
    <property type="protein sequence ID" value="MEI2454545.1"/>
    <property type="molecule type" value="Genomic_DNA"/>
</dbReference>
<evidence type="ECO:0000313" key="1">
    <source>
        <dbReference type="EMBL" id="MEI2454545.1"/>
    </source>
</evidence>
<organism evidence="1 2">
    <name type="scientific">Lysobacter firmicutimachus</name>
    <dbReference type="NCBI Taxonomy" id="1792846"/>
    <lineage>
        <taxon>Bacteria</taxon>
        <taxon>Pseudomonadati</taxon>
        <taxon>Pseudomonadota</taxon>
        <taxon>Gammaproteobacteria</taxon>
        <taxon>Lysobacterales</taxon>
        <taxon>Lysobacteraceae</taxon>
        <taxon>Lysobacter</taxon>
    </lineage>
</organism>
<gene>
    <name evidence="1" type="ORF">V2J18_07615</name>
</gene>